<dbReference type="Gene3D" id="3.30.70.270">
    <property type="match status" value="1"/>
</dbReference>
<dbReference type="PANTHER" id="PTHR33064:SF37">
    <property type="entry name" value="RIBONUCLEASE H"/>
    <property type="match status" value="1"/>
</dbReference>
<feature type="non-terminal residue" evidence="2">
    <location>
        <position position="73"/>
    </location>
</feature>
<keyword evidence="3" id="KW-1185">Reference proteome</keyword>
<feature type="region of interest" description="Disordered" evidence="1">
    <location>
        <begin position="54"/>
        <end position="73"/>
    </location>
</feature>
<sequence>MTFHDGFFQPGNHISKELLKFPDDNLSVKQVQQFLGIVNYIRDFIPDVTRHTSQLSKLLKKKPPPWGPEQTTA</sequence>
<proteinExistence type="predicted"/>
<accession>A0ABU6QN16</accession>
<evidence type="ECO:0000256" key="1">
    <source>
        <dbReference type="SAM" id="MobiDB-lite"/>
    </source>
</evidence>
<comment type="caution">
    <text evidence="2">The sequence shown here is derived from an EMBL/GenBank/DDBJ whole genome shotgun (WGS) entry which is preliminary data.</text>
</comment>
<evidence type="ECO:0000313" key="3">
    <source>
        <dbReference type="Proteomes" id="UP001341840"/>
    </source>
</evidence>
<dbReference type="InterPro" id="IPR051320">
    <property type="entry name" value="Viral_Replic_Matur_Polypro"/>
</dbReference>
<dbReference type="InterPro" id="IPR043502">
    <property type="entry name" value="DNA/RNA_pol_sf"/>
</dbReference>
<reference evidence="2 3" key="1">
    <citation type="journal article" date="2023" name="Plants (Basel)">
        <title>Bridging the Gap: Combining Genomics and Transcriptomics Approaches to Understand Stylosanthes scabra, an Orphan Legume from the Brazilian Caatinga.</title>
        <authorList>
            <person name="Ferreira-Neto J.R.C."/>
            <person name="da Silva M.D."/>
            <person name="Binneck E."/>
            <person name="de Melo N.F."/>
            <person name="da Silva R.H."/>
            <person name="de Melo A.L.T.M."/>
            <person name="Pandolfi V."/>
            <person name="Bustamante F.O."/>
            <person name="Brasileiro-Vidal A.C."/>
            <person name="Benko-Iseppon A.M."/>
        </authorList>
    </citation>
    <scope>NUCLEOTIDE SEQUENCE [LARGE SCALE GENOMIC DNA]</scope>
    <source>
        <tissue evidence="2">Leaves</tissue>
    </source>
</reference>
<dbReference type="PANTHER" id="PTHR33064">
    <property type="entry name" value="POL PROTEIN"/>
    <property type="match status" value="1"/>
</dbReference>
<dbReference type="SUPFAM" id="SSF56672">
    <property type="entry name" value="DNA/RNA polymerases"/>
    <property type="match status" value="1"/>
</dbReference>
<organism evidence="2 3">
    <name type="scientific">Stylosanthes scabra</name>
    <dbReference type="NCBI Taxonomy" id="79078"/>
    <lineage>
        <taxon>Eukaryota</taxon>
        <taxon>Viridiplantae</taxon>
        <taxon>Streptophyta</taxon>
        <taxon>Embryophyta</taxon>
        <taxon>Tracheophyta</taxon>
        <taxon>Spermatophyta</taxon>
        <taxon>Magnoliopsida</taxon>
        <taxon>eudicotyledons</taxon>
        <taxon>Gunneridae</taxon>
        <taxon>Pentapetalae</taxon>
        <taxon>rosids</taxon>
        <taxon>fabids</taxon>
        <taxon>Fabales</taxon>
        <taxon>Fabaceae</taxon>
        <taxon>Papilionoideae</taxon>
        <taxon>50 kb inversion clade</taxon>
        <taxon>dalbergioids sensu lato</taxon>
        <taxon>Dalbergieae</taxon>
        <taxon>Pterocarpus clade</taxon>
        <taxon>Stylosanthes</taxon>
    </lineage>
</organism>
<gene>
    <name evidence="2" type="ORF">PIB30_068883</name>
</gene>
<dbReference type="Proteomes" id="UP001341840">
    <property type="component" value="Unassembled WGS sequence"/>
</dbReference>
<evidence type="ECO:0000313" key="2">
    <source>
        <dbReference type="EMBL" id="MED6113227.1"/>
    </source>
</evidence>
<name>A0ABU6QN16_9FABA</name>
<dbReference type="EMBL" id="JASCZI010000746">
    <property type="protein sequence ID" value="MED6113227.1"/>
    <property type="molecule type" value="Genomic_DNA"/>
</dbReference>
<dbReference type="InterPro" id="IPR043128">
    <property type="entry name" value="Rev_trsase/Diguanyl_cyclase"/>
</dbReference>
<protein>
    <submittedName>
        <fullName evidence="2">Uncharacterized protein</fullName>
    </submittedName>
</protein>